<proteinExistence type="predicted"/>
<organism evidence="1 2">
    <name type="scientific">Scutellospora calospora</name>
    <dbReference type="NCBI Taxonomy" id="85575"/>
    <lineage>
        <taxon>Eukaryota</taxon>
        <taxon>Fungi</taxon>
        <taxon>Fungi incertae sedis</taxon>
        <taxon>Mucoromycota</taxon>
        <taxon>Glomeromycotina</taxon>
        <taxon>Glomeromycetes</taxon>
        <taxon>Diversisporales</taxon>
        <taxon>Gigasporaceae</taxon>
        <taxon>Scutellospora</taxon>
    </lineage>
</organism>
<feature type="non-terminal residue" evidence="1">
    <location>
        <position position="360"/>
    </location>
</feature>
<protein>
    <submittedName>
        <fullName evidence="1">10239_t:CDS:1</fullName>
    </submittedName>
</protein>
<gene>
    <name evidence="1" type="ORF">SCALOS_LOCUS903</name>
</gene>
<evidence type="ECO:0000313" key="2">
    <source>
        <dbReference type="Proteomes" id="UP000789860"/>
    </source>
</evidence>
<dbReference type="Proteomes" id="UP000789860">
    <property type="component" value="Unassembled WGS sequence"/>
</dbReference>
<accession>A0ACA9K0S3</accession>
<name>A0ACA9K0S3_9GLOM</name>
<dbReference type="EMBL" id="CAJVPM010000490">
    <property type="protein sequence ID" value="CAG8445552.1"/>
    <property type="molecule type" value="Genomic_DNA"/>
</dbReference>
<sequence length="360" mass="41204">MSTSEYSEQLETYLKKYNIKNFEYSQCSDIKRIGKGGYAVVYSASFEGQMYALKSLDINLSFEEKEFKVFKRELECLYKVDHSNIIKFHGISRNELDKLSTETVDFIINNIDIGQFQSSKSDEINSKQTSEPDENLIKINESDVINSEQTNSDEVNSKQTSEPVENLIKINEPDVINSEQTNFDEVNSKQTSESDENLKKINGPNVINSEQTSSDEINSKQTSEPDENLIKSNEPDEINVKHKNDTDYEPKLEDHINSSAKTSKYNSISNLSKNTKYSKWLEEALKDGTIAFYEYSEFKNVKVIEKGVFGDICSADFYTTKLALKCFGTNEPTKEFVNELRQLRTVSFHPNTNQFHGITI</sequence>
<evidence type="ECO:0000313" key="1">
    <source>
        <dbReference type="EMBL" id="CAG8445552.1"/>
    </source>
</evidence>
<keyword evidence="2" id="KW-1185">Reference proteome</keyword>
<comment type="caution">
    <text evidence="1">The sequence shown here is derived from an EMBL/GenBank/DDBJ whole genome shotgun (WGS) entry which is preliminary data.</text>
</comment>
<reference evidence="1" key="1">
    <citation type="submission" date="2021-06" db="EMBL/GenBank/DDBJ databases">
        <authorList>
            <person name="Kallberg Y."/>
            <person name="Tangrot J."/>
            <person name="Rosling A."/>
        </authorList>
    </citation>
    <scope>NUCLEOTIDE SEQUENCE</scope>
    <source>
        <strain evidence="1">AU212A</strain>
    </source>
</reference>